<evidence type="ECO:0000256" key="1">
    <source>
        <dbReference type="SAM" id="MobiDB-lite"/>
    </source>
</evidence>
<dbReference type="PANTHER" id="PTHR16155">
    <property type="entry name" value="DED DOMAIN-CONTAINING PROTEIN"/>
    <property type="match status" value="1"/>
</dbReference>
<proteinExistence type="predicted"/>
<dbReference type="SUPFAM" id="SSF47769">
    <property type="entry name" value="SAM/Pointed domain"/>
    <property type="match status" value="1"/>
</dbReference>
<dbReference type="SMART" id="SM00454">
    <property type="entry name" value="SAM"/>
    <property type="match status" value="1"/>
</dbReference>
<dbReference type="GO" id="GO:0005737">
    <property type="term" value="C:cytoplasm"/>
    <property type="evidence" value="ECO:0007669"/>
    <property type="project" value="TreeGrafter"/>
</dbReference>
<dbReference type="Gene3D" id="1.10.150.50">
    <property type="entry name" value="Transcription Factor, Ets-1"/>
    <property type="match status" value="1"/>
</dbReference>
<sequence>MDYKEIPLDDWTENHVSEWLKSIKLKEKYISKLYEEEVTGPALKKIKEKYLKKIGMKEGQIELFISSRDEFLLEQAMPGKSQETCVSTGKKEKLESRRATSPEKKAPMKVQAEDVQNNLVASCDRSTKRSKQSLKISPFRPFNETGNFRYVKNQVLPPETGIIDLITPCHEYKSLATAVTLNNQQLQAKFTSEVVRFAAGCLNVRTNGTIHFGIMDSVEKKGYEHGQIVGIPIRETDLYSDALNSLKECFPEDSAFAAARLCIRPPQFIEVIDPNAEEKLFVIEFDIEAQSCNVKEKVFEVRLPRYNKNKINYGNKTIYERNGTKTEPVKIEEELTAFRKRQEEADIRREKAESALVSKMERYEDLGRKLSVLLTNGKQYFDDTQWYVVVTNRCEDQDLEYLKFLKDMNILCVFDFDPESDSKGLCSRYKEFRATNIYSLESYSEECEKPQHEIVKNLCLFKQTCWVFCNGRTNFLGGDQPCDERTWIKEKGRYFKRAVSLACDKIIRKGSFNVLFLLLSAIEMPIFDALNEFYREMSGLEYITCIAENKDYYEHFTTLARNFCTKEELDARSIVGMKLSHVAATVQKMLPTTDYFRYLPVSSRGQCLLSTPDEERMHSLHILCVNECSNINLEKIDIKELKEFESFFYRGGKISWKHFWLAEQKRCGQLIERHGCSEVEHILDDILTKNTVKLPVARIKIVHQPGSGGSTVAHQILWKNKKKLRCAVVNSSNLVTTVCEHAVKFREYEEKDIINCLPVLLLLEDCEEEYIDELKYYLGHATRNNSNSKPSFVLLSCNRSNAPERICSNSTHDTVAITHKLNLKEKELFKEKASELSESFSSDLIISFVLMSNGFEKKYLKDFVENVLKKIDHSSIETRLLRYVALLNHFVQGSYISLHTVRPSVDLSHILMNGQIN</sequence>
<dbReference type="FunFam" id="1.10.150.50:FF:000126">
    <property type="entry name" value="Zmp:0000000735"/>
    <property type="match status" value="1"/>
</dbReference>
<dbReference type="PANTHER" id="PTHR16155:SF21">
    <property type="entry name" value="CENTROMERE PROTEIN J"/>
    <property type="match status" value="1"/>
</dbReference>
<feature type="compositionally biased region" description="Basic and acidic residues" evidence="1">
    <location>
        <begin position="89"/>
        <end position="106"/>
    </location>
</feature>
<dbReference type="Proteomes" id="UP000694569">
    <property type="component" value="Unplaced"/>
</dbReference>
<reference evidence="3" key="1">
    <citation type="submission" date="2025-08" db="UniProtKB">
        <authorList>
            <consortium name="Ensembl"/>
        </authorList>
    </citation>
    <scope>IDENTIFICATION</scope>
</reference>
<dbReference type="GeneTree" id="ENSGT00390000013973"/>
<evidence type="ECO:0000259" key="2">
    <source>
        <dbReference type="PROSITE" id="PS50105"/>
    </source>
</evidence>
<dbReference type="Pfam" id="PF00536">
    <property type="entry name" value="SAM_1"/>
    <property type="match status" value="1"/>
</dbReference>
<accession>A0A8C5R294</accession>
<dbReference type="OrthoDB" id="2337140at2759"/>
<dbReference type="PROSITE" id="PS50105">
    <property type="entry name" value="SAM_DOMAIN"/>
    <property type="match status" value="1"/>
</dbReference>
<feature type="region of interest" description="Disordered" evidence="1">
    <location>
        <begin position="82"/>
        <end position="108"/>
    </location>
</feature>
<organism evidence="3 4">
    <name type="scientific">Leptobrachium leishanense</name>
    <name type="common">Leishan spiny toad</name>
    <dbReference type="NCBI Taxonomy" id="445787"/>
    <lineage>
        <taxon>Eukaryota</taxon>
        <taxon>Metazoa</taxon>
        <taxon>Chordata</taxon>
        <taxon>Craniata</taxon>
        <taxon>Vertebrata</taxon>
        <taxon>Euteleostomi</taxon>
        <taxon>Amphibia</taxon>
        <taxon>Batrachia</taxon>
        <taxon>Anura</taxon>
        <taxon>Pelobatoidea</taxon>
        <taxon>Megophryidae</taxon>
        <taxon>Leptobrachium</taxon>
    </lineage>
</organism>
<protein>
    <recommendedName>
        <fullName evidence="2">SAM domain-containing protein</fullName>
    </recommendedName>
</protein>
<dbReference type="InterPro" id="IPR013761">
    <property type="entry name" value="SAM/pointed_sf"/>
</dbReference>
<name>A0A8C5R294_9ANUR</name>
<feature type="domain" description="SAM" evidence="2">
    <location>
        <begin position="11"/>
        <end position="56"/>
    </location>
</feature>
<dbReference type="Ensembl" id="ENSLLET00000048307.1">
    <property type="protein sequence ID" value="ENSLLEP00000046467.1"/>
    <property type="gene ID" value="ENSLLEG00000029462.1"/>
</dbReference>
<evidence type="ECO:0000313" key="3">
    <source>
        <dbReference type="Ensembl" id="ENSLLEP00000046467.1"/>
    </source>
</evidence>
<evidence type="ECO:0000313" key="4">
    <source>
        <dbReference type="Proteomes" id="UP000694569"/>
    </source>
</evidence>
<keyword evidence="4" id="KW-1185">Reference proteome</keyword>
<dbReference type="AlphaFoldDB" id="A0A8C5R294"/>
<dbReference type="InterPro" id="IPR001660">
    <property type="entry name" value="SAM"/>
</dbReference>
<reference evidence="3" key="2">
    <citation type="submission" date="2025-09" db="UniProtKB">
        <authorList>
            <consortium name="Ensembl"/>
        </authorList>
    </citation>
    <scope>IDENTIFICATION</scope>
</reference>